<evidence type="ECO:0000313" key="1">
    <source>
        <dbReference type="EMBL" id="CAG8459898.1"/>
    </source>
</evidence>
<reference evidence="1" key="1">
    <citation type="submission" date="2021-06" db="EMBL/GenBank/DDBJ databases">
        <authorList>
            <person name="Kallberg Y."/>
            <person name="Tangrot J."/>
            <person name="Rosling A."/>
        </authorList>
    </citation>
    <scope>NUCLEOTIDE SEQUENCE</scope>
    <source>
        <strain evidence="1">28 12/20/2015</strain>
    </source>
</reference>
<sequence length="185" mass="19841">MERSTAVNNKTNGHDESCNESLVTGDSPNKIENDNDLVIECSHNIKKDNESPVTESFSSNIENEDDSSNVEIDIETSVIDNVIATEDEGAVGEDVILVVGEDVMTVVGEDVIPTVNVATNDDGAVGGNVIPAVVAIDDEGAVGEDVFPMEIDDFLLRGSKFQESVPLFDQYVNGLTELILMDIAH</sequence>
<proteinExistence type="predicted"/>
<name>A0ACA9K9H1_9GLOM</name>
<dbReference type="EMBL" id="CAJVPW010000610">
    <property type="protein sequence ID" value="CAG8459898.1"/>
    <property type="molecule type" value="Genomic_DNA"/>
</dbReference>
<accession>A0ACA9K9H1</accession>
<dbReference type="Proteomes" id="UP000789366">
    <property type="component" value="Unassembled WGS sequence"/>
</dbReference>
<keyword evidence="2" id="KW-1185">Reference proteome</keyword>
<gene>
    <name evidence="1" type="ORF">SPELUC_LOCUS1210</name>
</gene>
<comment type="caution">
    <text evidence="1">The sequence shown here is derived from an EMBL/GenBank/DDBJ whole genome shotgun (WGS) entry which is preliminary data.</text>
</comment>
<evidence type="ECO:0000313" key="2">
    <source>
        <dbReference type="Proteomes" id="UP000789366"/>
    </source>
</evidence>
<protein>
    <submittedName>
        <fullName evidence="1">6659_t:CDS:1</fullName>
    </submittedName>
</protein>
<organism evidence="1 2">
    <name type="scientific">Cetraspora pellucida</name>
    <dbReference type="NCBI Taxonomy" id="1433469"/>
    <lineage>
        <taxon>Eukaryota</taxon>
        <taxon>Fungi</taxon>
        <taxon>Fungi incertae sedis</taxon>
        <taxon>Mucoromycota</taxon>
        <taxon>Glomeromycotina</taxon>
        <taxon>Glomeromycetes</taxon>
        <taxon>Diversisporales</taxon>
        <taxon>Gigasporaceae</taxon>
        <taxon>Cetraspora</taxon>
    </lineage>
</organism>